<dbReference type="OrthoDB" id="4236290at2"/>
<feature type="compositionally biased region" description="Basic and acidic residues" evidence="1">
    <location>
        <begin position="69"/>
        <end position="84"/>
    </location>
</feature>
<keyword evidence="3" id="KW-1185">Reference proteome</keyword>
<feature type="compositionally biased region" description="Low complexity" evidence="1">
    <location>
        <begin position="1"/>
        <end position="10"/>
    </location>
</feature>
<dbReference type="Proteomes" id="UP000419138">
    <property type="component" value="Unassembled WGS sequence"/>
</dbReference>
<feature type="compositionally biased region" description="Acidic residues" evidence="1">
    <location>
        <begin position="56"/>
        <end position="68"/>
    </location>
</feature>
<feature type="compositionally biased region" description="Basic and acidic residues" evidence="1">
    <location>
        <begin position="15"/>
        <end position="33"/>
    </location>
</feature>
<evidence type="ECO:0000256" key="1">
    <source>
        <dbReference type="SAM" id="MobiDB-lite"/>
    </source>
</evidence>
<name>A0A646KIN4_STRJU</name>
<reference evidence="2 3" key="1">
    <citation type="submission" date="2019-05" db="EMBL/GenBank/DDBJ databases">
        <title>Comparative genomics and metabolomics analyses of clavulanic acid producing Streptomyces species provides insight into specialized metabolism and evolution of beta-lactam biosynthetic gene clusters.</title>
        <authorList>
            <person name="Moore M.A."/>
            <person name="Cruz-Morales P."/>
            <person name="Barona Gomez F."/>
            <person name="Kapil T."/>
        </authorList>
    </citation>
    <scope>NUCLEOTIDE SEQUENCE [LARGE SCALE GENOMIC DNA]</scope>
    <source>
        <strain evidence="2 3">NRRL 5741</strain>
    </source>
</reference>
<gene>
    <name evidence="2" type="ORF">FF041_18510</name>
</gene>
<feature type="region of interest" description="Disordered" evidence="1">
    <location>
        <begin position="1"/>
        <end position="33"/>
    </location>
</feature>
<accession>A0A646KIN4</accession>
<organism evidence="2 3">
    <name type="scientific">Streptomyces jumonjinensis</name>
    <dbReference type="NCBI Taxonomy" id="1945"/>
    <lineage>
        <taxon>Bacteria</taxon>
        <taxon>Bacillati</taxon>
        <taxon>Actinomycetota</taxon>
        <taxon>Actinomycetes</taxon>
        <taxon>Kitasatosporales</taxon>
        <taxon>Streptomycetaceae</taxon>
        <taxon>Streptomyces</taxon>
    </lineage>
</organism>
<dbReference type="AlphaFoldDB" id="A0A646KIN4"/>
<proteinExistence type="predicted"/>
<feature type="region of interest" description="Disordered" evidence="1">
    <location>
        <begin position="51"/>
        <end position="86"/>
    </location>
</feature>
<dbReference type="RefSeq" id="WP_153523800.1">
    <property type="nucleotide sequence ID" value="NZ_JBEPDZ010000007.1"/>
</dbReference>
<comment type="caution">
    <text evidence="2">The sequence shown here is derived from an EMBL/GenBank/DDBJ whole genome shotgun (WGS) entry which is preliminary data.</text>
</comment>
<dbReference type="EMBL" id="VCLA01000145">
    <property type="protein sequence ID" value="MQT02125.1"/>
    <property type="molecule type" value="Genomic_DNA"/>
</dbReference>
<evidence type="ECO:0000313" key="2">
    <source>
        <dbReference type="EMBL" id="MQT02125.1"/>
    </source>
</evidence>
<evidence type="ECO:0000313" key="3">
    <source>
        <dbReference type="Proteomes" id="UP000419138"/>
    </source>
</evidence>
<sequence>MTHTEAAAALDEAEFDRRQDAWHEESADDRGRGAAELAEWQRIVLLLATTGAPYDPDSDTVDQDEENTGSEKPRRRELADEHHRTALTPDVLRHALLRTLARTQLLDGLSEDEQAAIERLPHTDPSAALAVNALLARAHDAGAGRAHQRDRS</sequence>
<protein>
    <submittedName>
        <fullName evidence="2">Uncharacterized protein</fullName>
    </submittedName>
</protein>